<protein>
    <submittedName>
        <fullName evidence="1">Uncharacterized protein</fullName>
    </submittedName>
</protein>
<name>A0A8J3SA79_PLARO</name>
<reference evidence="1" key="1">
    <citation type="submission" date="2021-01" db="EMBL/GenBank/DDBJ databases">
        <title>Whole genome shotgun sequence of Planobispora rosea NBRC 15558.</title>
        <authorList>
            <person name="Komaki H."/>
            <person name="Tamura T."/>
        </authorList>
    </citation>
    <scope>NUCLEOTIDE SEQUENCE</scope>
    <source>
        <strain evidence="1">NBRC 15558</strain>
    </source>
</reference>
<organism evidence="1 2">
    <name type="scientific">Planobispora rosea</name>
    <dbReference type="NCBI Taxonomy" id="35762"/>
    <lineage>
        <taxon>Bacteria</taxon>
        <taxon>Bacillati</taxon>
        <taxon>Actinomycetota</taxon>
        <taxon>Actinomycetes</taxon>
        <taxon>Streptosporangiales</taxon>
        <taxon>Streptosporangiaceae</taxon>
        <taxon>Planobispora</taxon>
    </lineage>
</organism>
<evidence type="ECO:0000313" key="2">
    <source>
        <dbReference type="Proteomes" id="UP000655044"/>
    </source>
</evidence>
<dbReference type="EMBL" id="BOOI01000093">
    <property type="protein sequence ID" value="GIH88900.1"/>
    <property type="molecule type" value="Genomic_DNA"/>
</dbReference>
<dbReference type="Proteomes" id="UP000655044">
    <property type="component" value="Unassembled WGS sequence"/>
</dbReference>
<accession>A0A8J3SA79</accession>
<evidence type="ECO:0000313" key="1">
    <source>
        <dbReference type="EMBL" id="GIH88900.1"/>
    </source>
</evidence>
<keyword evidence="2" id="KW-1185">Reference proteome</keyword>
<comment type="caution">
    <text evidence="1">The sequence shown here is derived from an EMBL/GenBank/DDBJ whole genome shotgun (WGS) entry which is preliminary data.</text>
</comment>
<sequence length="106" mass="10566">MCIICRTGLGGAAAAQLAAGRTGPDSATLCVTSPRGELVPVLVLPIPAPDDAGGPSVAEAVDRFLHSLTAATTRAGYAASLAHLSARAGDRPAAELERWTTTAAAT</sequence>
<gene>
    <name evidence="1" type="ORF">Pro02_73080</name>
</gene>
<dbReference type="AlphaFoldDB" id="A0A8J3SA79"/>
<proteinExistence type="predicted"/>